<accession>A0ABS8UMI1</accession>
<dbReference type="Proteomes" id="UP000823775">
    <property type="component" value="Unassembled WGS sequence"/>
</dbReference>
<feature type="non-terminal residue" evidence="1">
    <location>
        <position position="1"/>
    </location>
</feature>
<protein>
    <submittedName>
        <fullName evidence="1">Uncharacterized protein</fullName>
    </submittedName>
</protein>
<keyword evidence="2" id="KW-1185">Reference proteome</keyword>
<proteinExistence type="predicted"/>
<evidence type="ECO:0000313" key="1">
    <source>
        <dbReference type="EMBL" id="MCD9559398.1"/>
    </source>
</evidence>
<organism evidence="1 2">
    <name type="scientific">Datura stramonium</name>
    <name type="common">Jimsonweed</name>
    <name type="synonym">Common thornapple</name>
    <dbReference type="NCBI Taxonomy" id="4076"/>
    <lineage>
        <taxon>Eukaryota</taxon>
        <taxon>Viridiplantae</taxon>
        <taxon>Streptophyta</taxon>
        <taxon>Embryophyta</taxon>
        <taxon>Tracheophyta</taxon>
        <taxon>Spermatophyta</taxon>
        <taxon>Magnoliopsida</taxon>
        <taxon>eudicotyledons</taxon>
        <taxon>Gunneridae</taxon>
        <taxon>Pentapetalae</taxon>
        <taxon>asterids</taxon>
        <taxon>lamiids</taxon>
        <taxon>Solanales</taxon>
        <taxon>Solanaceae</taxon>
        <taxon>Solanoideae</taxon>
        <taxon>Datureae</taxon>
        <taxon>Datura</taxon>
    </lineage>
</organism>
<reference evidence="1 2" key="1">
    <citation type="journal article" date="2021" name="BMC Genomics">
        <title>Datura genome reveals duplications of psychoactive alkaloid biosynthetic genes and high mutation rate following tissue culture.</title>
        <authorList>
            <person name="Rajewski A."/>
            <person name="Carter-House D."/>
            <person name="Stajich J."/>
            <person name="Litt A."/>
        </authorList>
    </citation>
    <scope>NUCLEOTIDE SEQUENCE [LARGE SCALE GENOMIC DNA]</scope>
    <source>
        <strain evidence="1">AR-01</strain>
    </source>
</reference>
<comment type="caution">
    <text evidence="1">The sequence shown here is derived from an EMBL/GenBank/DDBJ whole genome shotgun (WGS) entry which is preliminary data.</text>
</comment>
<sequence>QSHFRCLLGLAHSGYRVKLTVVQRLLPHFTTKAGTSAAYPAVSLRWESTAAVIPQTSSYPKIHSVILDLFLASLSNASQILCYAFNHPPYDVGRYDYCVYIEY</sequence>
<evidence type="ECO:0000313" key="2">
    <source>
        <dbReference type="Proteomes" id="UP000823775"/>
    </source>
</evidence>
<dbReference type="EMBL" id="JACEIK010002146">
    <property type="protein sequence ID" value="MCD9559398.1"/>
    <property type="molecule type" value="Genomic_DNA"/>
</dbReference>
<name>A0ABS8UMI1_DATST</name>
<gene>
    <name evidence="1" type="ORF">HAX54_017327</name>
</gene>